<evidence type="ECO:0000256" key="2">
    <source>
        <dbReference type="PROSITE-ProRule" id="PRU00703"/>
    </source>
</evidence>
<dbReference type="PANTHER" id="PTHR43080:SF2">
    <property type="entry name" value="CBS DOMAIN-CONTAINING PROTEIN"/>
    <property type="match status" value="1"/>
</dbReference>
<reference evidence="4" key="1">
    <citation type="submission" date="2022-08" db="EMBL/GenBank/DDBJ databases">
        <authorList>
            <person name="Somphong A."/>
            <person name="Phongsopitanun W."/>
        </authorList>
    </citation>
    <scope>NUCLEOTIDE SEQUENCE</scope>
    <source>
        <strain evidence="4">LP05-1</strain>
    </source>
</reference>
<dbReference type="PANTHER" id="PTHR43080">
    <property type="entry name" value="CBS DOMAIN-CONTAINING PROTEIN CBSX3, MITOCHONDRIAL"/>
    <property type="match status" value="1"/>
</dbReference>
<evidence type="ECO:0000313" key="4">
    <source>
        <dbReference type="EMBL" id="MCS0638431.1"/>
    </source>
</evidence>
<dbReference type="PROSITE" id="PS51371">
    <property type="entry name" value="CBS"/>
    <property type="match status" value="2"/>
</dbReference>
<feature type="domain" description="CBS" evidence="3">
    <location>
        <begin position="73"/>
        <end position="131"/>
    </location>
</feature>
<dbReference type="RefSeq" id="WP_258789720.1">
    <property type="nucleotide sequence ID" value="NZ_JANUGQ010000022.1"/>
</dbReference>
<sequence>MTTAREITTGGARCVGAGETVLDAAREMTEPGVRALPVRGTDNRLKGLLTDRDIVVAVLGAGQDPLTCSAGDLAQGEAVTAGAADDAREIPRTMTEHKARRFPVIDGHDLVGVVAQADVARALSDPQAGELLAALSTD</sequence>
<dbReference type="InterPro" id="IPR051257">
    <property type="entry name" value="Diverse_CBS-Domain"/>
</dbReference>
<dbReference type="Pfam" id="PF00571">
    <property type="entry name" value="CBS"/>
    <property type="match status" value="2"/>
</dbReference>
<feature type="domain" description="CBS" evidence="3">
    <location>
        <begin position="7"/>
        <end position="66"/>
    </location>
</feature>
<comment type="caution">
    <text evidence="4">The sequence shown here is derived from an EMBL/GenBank/DDBJ whole genome shotgun (WGS) entry which is preliminary data.</text>
</comment>
<dbReference type="SMART" id="SM00116">
    <property type="entry name" value="CBS"/>
    <property type="match status" value="2"/>
</dbReference>
<evidence type="ECO:0000256" key="1">
    <source>
        <dbReference type="ARBA" id="ARBA00023122"/>
    </source>
</evidence>
<keyword evidence="5" id="KW-1185">Reference proteome</keyword>
<evidence type="ECO:0000259" key="3">
    <source>
        <dbReference type="PROSITE" id="PS51371"/>
    </source>
</evidence>
<name>A0ABT2CP21_9ACTN</name>
<protein>
    <submittedName>
        <fullName evidence="4">CBS domain-containing protein</fullName>
    </submittedName>
</protein>
<dbReference type="Proteomes" id="UP001431313">
    <property type="component" value="Unassembled WGS sequence"/>
</dbReference>
<accession>A0ABT2CP21</accession>
<evidence type="ECO:0000313" key="5">
    <source>
        <dbReference type="Proteomes" id="UP001431313"/>
    </source>
</evidence>
<dbReference type="InterPro" id="IPR046342">
    <property type="entry name" value="CBS_dom_sf"/>
</dbReference>
<keyword evidence="1 2" id="KW-0129">CBS domain</keyword>
<dbReference type="SUPFAM" id="SSF54631">
    <property type="entry name" value="CBS-domain pair"/>
    <property type="match status" value="1"/>
</dbReference>
<proteinExistence type="predicted"/>
<dbReference type="InterPro" id="IPR000644">
    <property type="entry name" value="CBS_dom"/>
</dbReference>
<dbReference type="EMBL" id="JANUGQ010000022">
    <property type="protein sequence ID" value="MCS0638431.1"/>
    <property type="molecule type" value="Genomic_DNA"/>
</dbReference>
<dbReference type="Gene3D" id="3.10.580.10">
    <property type="entry name" value="CBS-domain"/>
    <property type="match status" value="1"/>
</dbReference>
<organism evidence="4 5">
    <name type="scientific">Streptomyces pyxinae</name>
    <dbReference type="NCBI Taxonomy" id="2970734"/>
    <lineage>
        <taxon>Bacteria</taxon>
        <taxon>Bacillati</taxon>
        <taxon>Actinomycetota</taxon>
        <taxon>Actinomycetes</taxon>
        <taxon>Kitasatosporales</taxon>
        <taxon>Streptomycetaceae</taxon>
        <taxon>Streptomyces</taxon>
    </lineage>
</organism>
<gene>
    <name evidence="4" type="ORF">NX801_22795</name>
</gene>